<evidence type="ECO:0000313" key="2">
    <source>
        <dbReference type="EMBL" id="TFL05956.1"/>
    </source>
</evidence>
<dbReference type="STRING" id="1884261.A0A5C3QVD1"/>
<dbReference type="CDD" id="cd22209">
    <property type="entry name" value="EMC10"/>
    <property type="match status" value="1"/>
</dbReference>
<organism evidence="2 3">
    <name type="scientific">Pterulicium gracile</name>
    <dbReference type="NCBI Taxonomy" id="1884261"/>
    <lineage>
        <taxon>Eukaryota</taxon>
        <taxon>Fungi</taxon>
        <taxon>Dikarya</taxon>
        <taxon>Basidiomycota</taxon>
        <taxon>Agaricomycotina</taxon>
        <taxon>Agaricomycetes</taxon>
        <taxon>Agaricomycetidae</taxon>
        <taxon>Agaricales</taxon>
        <taxon>Pleurotineae</taxon>
        <taxon>Pterulaceae</taxon>
        <taxon>Pterulicium</taxon>
    </lineage>
</organism>
<evidence type="ECO:0000256" key="1">
    <source>
        <dbReference type="SAM" id="SignalP"/>
    </source>
</evidence>
<keyword evidence="1" id="KW-0732">Signal</keyword>
<keyword evidence="3" id="KW-1185">Reference proteome</keyword>
<evidence type="ECO:0000313" key="3">
    <source>
        <dbReference type="Proteomes" id="UP000305067"/>
    </source>
</evidence>
<evidence type="ECO:0008006" key="4">
    <source>
        <dbReference type="Google" id="ProtNLM"/>
    </source>
</evidence>
<proteinExistence type="predicted"/>
<accession>A0A5C3QVD1</accession>
<dbReference type="Proteomes" id="UP000305067">
    <property type="component" value="Unassembled WGS sequence"/>
</dbReference>
<dbReference type="EMBL" id="ML178816">
    <property type="protein sequence ID" value="TFL05956.1"/>
    <property type="molecule type" value="Genomic_DNA"/>
</dbReference>
<name>A0A5C3QVD1_9AGAR</name>
<protein>
    <recommendedName>
        <fullName evidence="4">ER membrane protein complex subunit 10</fullName>
    </recommendedName>
</protein>
<reference evidence="2 3" key="1">
    <citation type="journal article" date="2019" name="Nat. Ecol. Evol.">
        <title>Megaphylogeny resolves global patterns of mushroom evolution.</title>
        <authorList>
            <person name="Varga T."/>
            <person name="Krizsan K."/>
            <person name="Foldi C."/>
            <person name="Dima B."/>
            <person name="Sanchez-Garcia M."/>
            <person name="Sanchez-Ramirez S."/>
            <person name="Szollosi G.J."/>
            <person name="Szarkandi J.G."/>
            <person name="Papp V."/>
            <person name="Albert L."/>
            <person name="Andreopoulos W."/>
            <person name="Angelini C."/>
            <person name="Antonin V."/>
            <person name="Barry K.W."/>
            <person name="Bougher N.L."/>
            <person name="Buchanan P."/>
            <person name="Buyck B."/>
            <person name="Bense V."/>
            <person name="Catcheside P."/>
            <person name="Chovatia M."/>
            <person name="Cooper J."/>
            <person name="Damon W."/>
            <person name="Desjardin D."/>
            <person name="Finy P."/>
            <person name="Geml J."/>
            <person name="Haridas S."/>
            <person name="Hughes K."/>
            <person name="Justo A."/>
            <person name="Karasinski D."/>
            <person name="Kautmanova I."/>
            <person name="Kiss B."/>
            <person name="Kocsube S."/>
            <person name="Kotiranta H."/>
            <person name="LaButti K.M."/>
            <person name="Lechner B.E."/>
            <person name="Liimatainen K."/>
            <person name="Lipzen A."/>
            <person name="Lukacs Z."/>
            <person name="Mihaltcheva S."/>
            <person name="Morgado L.N."/>
            <person name="Niskanen T."/>
            <person name="Noordeloos M.E."/>
            <person name="Ohm R.A."/>
            <person name="Ortiz-Santana B."/>
            <person name="Ovrebo C."/>
            <person name="Racz N."/>
            <person name="Riley R."/>
            <person name="Savchenko A."/>
            <person name="Shiryaev A."/>
            <person name="Soop K."/>
            <person name="Spirin V."/>
            <person name="Szebenyi C."/>
            <person name="Tomsovsky M."/>
            <person name="Tulloss R.E."/>
            <person name="Uehling J."/>
            <person name="Grigoriev I.V."/>
            <person name="Vagvolgyi C."/>
            <person name="Papp T."/>
            <person name="Martin F.M."/>
            <person name="Miettinen O."/>
            <person name="Hibbett D.S."/>
            <person name="Nagy L.G."/>
        </authorList>
    </citation>
    <scope>NUCLEOTIDE SEQUENCE [LARGE SCALE GENOMIC DNA]</scope>
    <source>
        <strain evidence="2 3">CBS 309.79</strain>
    </source>
</reference>
<sequence>MLLPLLLSLLPSAALCHALAGDSTSTPEYTLNIHHRLYHPTHLQPAPSFDPLGSVVAATDRTNDTLIQTYSLQPSSQLPEVFETFGKQFVGLRDTYGELDYGRTTWQVALEREGDTEAVQWGVSEVKACHITPQSTATLFVHLDTAGKPYALDLFVSPVPRDGLCPSSKGIRKAGSEVEEERPLSPAFSRALVEGATLVIKRSASAPAPELRAPPKLAAGGEPVKPVVEESFFQKYWLYGLGILIAIVLSGSGPEPEKGGGK</sequence>
<dbReference type="AlphaFoldDB" id="A0A5C3QVD1"/>
<dbReference type="OrthoDB" id="1894652at2759"/>
<gene>
    <name evidence="2" type="ORF">BDV98DRAFT_241933</name>
</gene>
<feature type="signal peptide" evidence="1">
    <location>
        <begin position="1"/>
        <end position="18"/>
    </location>
</feature>
<feature type="chain" id="PRO_5022788862" description="ER membrane protein complex subunit 10" evidence="1">
    <location>
        <begin position="19"/>
        <end position="262"/>
    </location>
</feature>